<feature type="compositionally biased region" description="Polar residues" evidence="2">
    <location>
        <begin position="44"/>
        <end position="55"/>
    </location>
</feature>
<name>A0AAE0JML8_9PEZI</name>
<evidence type="ECO:0000313" key="4">
    <source>
        <dbReference type="Proteomes" id="UP001278500"/>
    </source>
</evidence>
<sequence>MPDKPSDQPSRRRSSRSRSPEHGPAQVRDRMEPRKRDNRGAQKGKQSLSKSAQQQVRHLLTVGQSTRGVGKSMSDLTNIKPKFDEQGKLFPLISDDEVLYRFNKKGGNEPDFMERVSADPSASDFNWMARQDRFSKPNAYIGKTTTDRQSLAALVNRIEQLAEEHNTSVASFRIELVPQFFVENIATKLKKASQVAEAPVVCGNKLCGRKGHTLAQCVIPDPKTGLVYGCPLCNTGDHLVDMDCPRKPQPAPGARHVDRVKIKGYVETLLDAIFVKRANRPSFATNGMTWPLFFHSYRKDAKAIKSYAELDGSVWDTKGRYPWTHKYAMKMVDTEEKLAQLWGFDPAKDDPFSCPHLSQDPTCLKYKSLSQTIQAFHDGRWTLATGHVPTYEESTHLLRPAYLEARACKLVSTGEFRVKPEPDTERQVPPPPVKPESFPAPTIVHNASSLALYVWNEETQNFINTPDWEFFHFGTTEDKAEDLLRRCDPEADYAIDYAAWVFEYGQSPSVSVGDSLDEQAYRAVMKAGAQFKLKAQEWKDRVAELERQAEKRKNAREAEER</sequence>
<reference evidence="3" key="2">
    <citation type="submission" date="2023-06" db="EMBL/GenBank/DDBJ databases">
        <authorList>
            <consortium name="Lawrence Berkeley National Laboratory"/>
            <person name="Haridas S."/>
            <person name="Hensen N."/>
            <person name="Bonometti L."/>
            <person name="Westerberg I."/>
            <person name="Brannstrom I.O."/>
            <person name="Guillou S."/>
            <person name="Cros-Aarteil S."/>
            <person name="Calhoun S."/>
            <person name="Kuo A."/>
            <person name="Mondo S."/>
            <person name="Pangilinan J."/>
            <person name="Riley R."/>
            <person name="Labutti K."/>
            <person name="Andreopoulos B."/>
            <person name="Lipzen A."/>
            <person name="Chen C."/>
            <person name="Yanf M."/>
            <person name="Daum C."/>
            <person name="Ng V."/>
            <person name="Clum A."/>
            <person name="Steindorff A."/>
            <person name="Ohm R."/>
            <person name="Martin F."/>
            <person name="Silar P."/>
            <person name="Natvig D."/>
            <person name="Lalanne C."/>
            <person name="Gautier V."/>
            <person name="Ament-Velasquez S.L."/>
            <person name="Kruys A."/>
            <person name="Hutchinson M.I."/>
            <person name="Powell A.J."/>
            <person name="Barry K."/>
            <person name="Miller A.N."/>
            <person name="Grigoriev I.V."/>
            <person name="Debuchy R."/>
            <person name="Gladieux P."/>
            <person name="Thoren M.H."/>
            <person name="Johannesson H."/>
        </authorList>
    </citation>
    <scope>NUCLEOTIDE SEQUENCE</scope>
    <source>
        <strain evidence="3">CBS 560.94</strain>
    </source>
</reference>
<accession>A0AAE0JML8</accession>
<reference evidence="3" key="1">
    <citation type="journal article" date="2023" name="Mol. Phylogenet. Evol.">
        <title>Genome-scale phylogeny and comparative genomics of the fungal order Sordariales.</title>
        <authorList>
            <person name="Hensen N."/>
            <person name="Bonometti L."/>
            <person name="Westerberg I."/>
            <person name="Brannstrom I.O."/>
            <person name="Guillou S."/>
            <person name="Cros-Aarteil S."/>
            <person name="Calhoun S."/>
            <person name="Haridas S."/>
            <person name="Kuo A."/>
            <person name="Mondo S."/>
            <person name="Pangilinan J."/>
            <person name="Riley R."/>
            <person name="LaButti K."/>
            <person name="Andreopoulos B."/>
            <person name="Lipzen A."/>
            <person name="Chen C."/>
            <person name="Yan M."/>
            <person name="Daum C."/>
            <person name="Ng V."/>
            <person name="Clum A."/>
            <person name="Steindorff A."/>
            <person name="Ohm R.A."/>
            <person name="Martin F."/>
            <person name="Silar P."/>
            <person name="Natvig D.O."/>
            <person name="Lalanne C."/>
            <person name="Gautier V."/>
            <person name="Ament-Velasquez S.L."/>
            <person name="Kruys A."/>
            <person name="Hutchinson M.I."/>
            <person name="Powell A.J."/>
            <person name="Barry K."/>
            <person name="Miller A.N."/>
            <person name="Grigoriev I.V."/>
            <person name="Debuchy R."/>
            <person name="Gladieux P."/>
            <person name="Hiltunen Thoren M."/>
            <person name="Johannesson H."/>
        </authorList>
    </citation>
    <scope>NUCLEOTIDE SEQUENCE</scope>
    <source>
        <strain evidence="3">CBS 560.94</strain>
    </source>
</reference>
<keyword evidence="1" id="KW-0175">Coiled coil</keyword>
<dbReference type="AlphaFoldDB" id="A0AAE0JML8"/>
<dbReference type="RefSeq" id="XP_062685468.1">
    <property type="nucleotide sequence ID" value="XM_062830429.1"/>
</dbReference>
<dbReference type="Proteomes" id="UP001278500">
    <property type="component" value="Unassembled WGS sequence"/>
</dbReference>
<comment type="caution">
    <text evidence="3">The sequence shown here is derived from an EMBL/GenBank/DDBJ whole genome shotgun (WGS) entry which is preliminary data.</text>
</comment>
<evidence type="ECO:0000313" key="3">
    <source>
        <dbReference type="EMBL" id="KAK3352173.1"/>
    </source>
</evidence>
<feature type="region of interest" description="Disordered" evidence="2">
    <location>
        <begin position="1"/>
        <end position="55"/>
    </location>
</feature>
<keyword evidence="4" id="KW-1185">Reference proteome</keyword>
<evidence type="ECO:0000256" key="2">
    <source>
        <dbReference type="SAM" id="MobiDB-lite"/>
    </source>
</evidence>
<dbReference type="EMBL" id="JAUEPP010000002">
    <property type="protein sequence ID" value="KAK3352173.1"/>
    <property type="molecule type" value="Genomic_DNA"/>
</dbReference>
<organism evidence="3 4">
    <name type="scientific">Neurospora tetraspora</name>
    <dbReference type="NCBI Taxonomy" id="94610"/>
    <lineage>
        <taxon>Eukaryota</taxon>
        <taxon>Fungi</taxon>
        <taxon>Dikarya</taxon>
        <taxon>Ascomycota</taxon>
        <taxon>Pezizomycotina</taxon>
        <taxon>Sordariomycetes</taxon>
        <taxon>Sordariomycetidae</taxon>
        <taxon>Sordariales</taxon>
        <taxon>Sordariaceae</taxon>
        <taxon>Neurospora</taxon>
    </lineage>
</organism>
<dbReference type="GeneID" id="87867583"/>
<proteinExistence type="predicted"/>
<evidence type="ECO:0000256" key="1">
    <source>
        <dbReference type="SAM" id="Coils"/>
    </source>
</evidence>
<feature type="compositionally biased region" description="Basic and acidic residues" evidence="2">
    <location>
        <begin position="27"/>
        <end position="40"/>
    </location>
</feature>
<gene>
    <name evidence="3" type="ORF">B0H65DRAFT_569937</name>
</gene>
<feature type="region of interest" description="Disordered" evidence="2">
    <location>
        <begin position="420"/>
        <end position="439"/>
    </location>
</feature>
<feature type="compositionally biased region" description="Basic and acidic residues" evidence="2">
    <location>
        <begin position="1"/>
        <end position="10"/>
    </location>
</feature>
<feature type="coiled-coil region" evidence="1">
    <location>
        <begin position="528"/>
        <end position="555"/>
    </location>
</feature>
<protein>
    <submittedName>
        <fullName evidence="3">Uncharacterized protein</fullName>
    </submittedName>
</protein>